<feature type="region of interest" description="Disordered" evidence="1">
    <location>
        <begin position="691"/>
        <end position="763"/>
    </location>
</feature>
<sequence length="794" mass="92695">MKIIIKQFSFGLLLSFQSSMLFVNTLQQNRNYDDISVDQIIIPYKTIYGIPNKCKKISEYRTIEQNYQSCQLNSLKKWQITVDQYYTETLNFCCFVYDVLNCEIKVLSICDSEYSNQNERETRRLFDKSCKPIIKNDACNIDDKDKWKEYATYAGIAIAGIFIIIIIIWGGRKIYYRITTTPEMKAMEAYKKEKFEQLLEMETIRTIYDQEVDNLDNIWHESTAKTIKSGKPTTSSSVVDKRDNVMTTLSIQNKGFKEKIRSDIETNSKNTNFWNDFHANSQKYYADSSSSNLVPKKNMKERFKWSKKKVKNGKKDAMNRDELIRTEARLQYEDIKKDNRRRLTDDKAYYAKIKKETAKNMPIVDREKLGKTLRPRKKLEQKEDIDPLLAKTISILNQEQIDIHHEMLRTKRFAKFEKMDQLEKWSKTLKETRTKTRNDRNKEFFGEPVKILDIPVIDDDDLAFDFEPEEEETAIIASSSKKLSTKKGKSKKDLKSKDKTSDQESVSSSSSIGSVSDDEKTKSSMKNKKKIKPWWKPQTQQQPPPPQQQQQLSPPPQQQQQPPPQQEPWWKPQTQQQPPPPPQQQQQQPAQESWWEPQRQTQPKPKQKPKLKDDIVIIDYEYVYLDHNGNIIKKEEGQKEAIASNNTFSGKKIYKKIQKLIKPDDFEPGVTRIPTPSPPPDLIIEDVTEDFPPPKPNQLQLGWKDELQEDDETKDIYIGDDVERSETTTESANEMVESRNIDQCKQQQSSSQSNNESTTTERIRKSLKQIVLSTATELSPGDQQYINFDEKFIG</sequence>
<dbReference type="EMBL" id="ASGP02000002">
    <property type="protein sequence ID" value="KAH9522597.1"/>
    <property type="molecule type" value="Genomic_DNA"/>
</dbReference>
<keyword evidence="2" id="KW-0472">Membrane</keyword>
<feature type="signal peptide" evidence="3">
    <location>
        <begin position="1"/>
        <end position="27"/>
    </location>
</feature>
<feature type="chain" id="PRO_5037908961" evidence="3">
    <location>
        <begin position="28"/>
        <end position="794"/>
    </location>
</feature>
<gene>
    <name evidence="4" type="ORF">DERF_006162</name>
</gene>
<keyword evidence="5" id="KW-1185">Reference proteome</keyword>
<feature type="region of interest" description="Disordered" evidence="1">
    <location>
        <begin position="473"/>
        <end position="612"/>
    </location>
</feature>
<dbReference type="AlphaFoldDB" id="A0A922L9F6"/>
<feature type="compositionally biased region" description="Low complexity" evidence="1">
    <location>
        <begin position="584"/>
        <end position="604"/>
    </location>
</feature>
<organism evidence="4 5">
    <name type="scientific">Dermatophagoides farinae</name>
    <name type="common">American house dust mite</name>
    <dbReference type="NCBI Taxonomy" id="6954"/>
    <lineage>
        <taxon>Eukaryota</taxon>
        <taxon>Metazoa</taxon>
        <taxon>Ecdysozoa</taxon>
        <taxon>Arthropoda</taxon>
        <taxon>Chelicerata</taxon>
        <taxon>Arachnida</taxon>
        <taxon>Acari</taxon>
        <taxon>Acariformes</taxon>
        <taxon>Sarcoptiformes</taxon>
        <taxon>Astigmata</taxon>
        <taxon>Psoroptidia</taxon>
        <taxon>Analgoidea</taxon>
        <taxon>Pyroglyphidae</taxon>
        <taxon>Dermatophagoidinae</taxon>
        <taxon>Dermatophagoides</taxon>
    </lineage>
</organism>
<keyword evidence="2" id="KW-0812">Transmembrane</keyword>
<feature type="compositionally biased region" description="Pro residues" evidence="1">
    <location>
        <begin position="542"/>
        <end position="566"/>
    </location>
</feature>
<reference evidence="4" key="1">
    <citation type="submission" date="2013-05" db="EMBL/GenBank/DDBJ databases">
        <authorList>
            <person name="Yim A.K.Y."/>
            <person name="Chan T.F."/>
            <person name="Ji K.M."/>
            <person name="Liu X.Y."/>
            <person name="Zhou J.W."/>
            <person name="Li R.Q."/>
            <person name="Yang K.Y."/>
            <person name="Li J."/>
            <person name="Li M."/>
            <person name="Law P.T.W."/>
            <person name="Wu Y.L."/>
            <person name="Cai Z.L."/>
            <person name="Qin H."/>
            <person name="Bao Y."/>
            <person name="Leung R.K.K."/>
            <person name="Ng P.K.S."/>
            <person name="Zou J."/>
            <person name="Zhong X.J."/>
            <person name="Ran P.X."/>
            <person name="Zhong N.S."/>
            <person name="Liu Z.G."/>
            <person name="Tsui S.K.W."/>
        </authorList>
    </citation>
    <scope>NUCLEOTIDE SEQUENCE</scope>
    <source>
        <strain evidence="4">Derf</strain>
        <tissue evidence="4">Whole organism</tissue>
    </source>
</reference>
<feature type="compositionally biased region" description="Basic and acidic residues" evidence="1">
    <location>
        <begin position="491"/>
        <end position="502"/>
    </location>
</feature>
<protein>
    <submittedName>
        <fullName evidence="4">Uncharacterized protein</fullName>
    </submittedName>
</protein>
<accession>A0A922L9F6</accession>
<proteinExistence type="predicted"/>
<reference evidence="4" key="2">
    <citation type="journal article" date="2022" name="Res Sq">
        <title>Comparative Genomics Reveals Insights into the Divergent Evolution of Astigmatic Mites and Household Pest Adaptations.</title>
        <authorList>
            <person name="Xiong Q."/>
            <person name="Wan A.T.-Y."/>
            <person name="Liu X.-Y."/>
            <person name="Fung C.S.-H."/>
            <person name="Xiao X."/>
            <person name="Malainual N."/>
            <person name="Hou J."/>
            <person name="Wang L."/>
            <person name="Wang M."/>
            <person name="Yang K."/>
            <person name="Cui Y."/>
            <person name="Leung E."/>
            <person name="Nong W."/>
            <person name="Shin S.-K."/>
            <person name="Au S."/>
            <person name="Jeong K.Y."/>
            <person name="Chew F.T."/>
            <person name="Hui J."/>
            <person name="Leung T.F."/>
            <person name="Tungtrongchitr A."/>
            <person name="Zhong N."/>
            <person name="Liu Z."/>
            <person name="Tsui S."/>
        </authorList>
    </citation>
    <scope>NUCLEOTIDE SEQUENCE</scope>
    <source>
        <strain evidence="4">Derf</strain>
        <tissue evidence="4">Whole organism</tissue>
    </source>
</reference>
<feature type="compositionally biased region" description="Basic residues" evidence="1">
    <location>
        <begin position="523"/>
        <end position="533"/>
    </location>
</feature>
<evidence type="ECO:0000256" key="3">
    <source>
        <dbReference type="SAM" id="SignalP"/>
    </source>
</evidence>
<evidence type="ECO:0000313" key="5">
    <source>
        <dbReference type="Proteomes" id="UP000790347"/>
    </source>
</evidence>
<evidence type="ECO:0000256" key="1">
    <source>
        <dbReference type="SAM" id="MobiDB-lite"/>
    </source>
</evidence>
<feature type="compositionally biased region" description="Basic and acidic residues" evidence="1">
    <location>
        <begin position="714"/>
        <end position="727"/>
    </location>
</feature>
<comment type="caution">
    <text evidence="4">The sequence shown here is derived from an EMBL/GenBank/DDBJ whole genome shotgun (WGS) entry which is preliminary data.</text>
</comment>
<feature type="compositionally biased region" description="Low complexity" evidence="1">
    <location>
        <begin position="746"/>
        <end position="758"/>
    </location>
</feature>
<feature type="compositionally biased region" description="Low complexity" evidence="1">
    <location>
        <begin position="505"/>
        <end position="515"/>
    </location>
</feature>
<feature type="transmembrane region" description="Helical" evidence="2">
    <location>
        <begin position="150"/>
        <end position="169"/>
    </location>
</feature>
<evidence type="ECO:0000313" key="4">
    <source>
        <dbReference type="EMBL" id="KAH9522597.1"/>
    </source>
</evidence>
<keyword evidence="2" id="KW-1133">Transmembrane helix</keyword>
<dbReference type="Proteomes" id="UP000790347">
    <property type="component" value="Unassembled WGS sequence"/>
</dbReference>
<name>A0A922L9F6_DERFA</name>
<evidence type="ECO:0000256" key="2">
    <source>
        <dbReference type="SAM" id="Phobius"/>
    </source>
</evidence>
<keyword evidence="3" id="KW-0732">Signal</keyword>
<feature type="compositionally biased region" description="Low complexity" evidence="1">
    <location>
        <begin position="567"/>
        <end position="576"/>
    </location>
</feature>